<evidence type="ECO:0000313" key="3">
    <source>
        <dbReference type="Proteomes" id="UP001165492"/>
    </source>
</evidence>
<dbReference type="Proteomes" id="UP001165492">
    <property type="component" value="Unassembled WGS sequence"/>
</dbReference>
<dbReference type="EMBL" id="JAJHJB010000009">
    <property type="protein sequence ID" value="MCC5465402.1"/>
    <property type="molecule type" value="Genomic_DNA"/>
</dbReference>
<dbReference type="RefSeq" id="WP_229534656.1">
    <property type="nucleotide sequence ID" value="NZ_JAJHJB010000009.1"/>
</dbReference>
<name>A0ABS8HR61_9FIRM</name>
<reference evidence="2" key="1">
    <citation type="submission" date="2021-11" db="EMBL/GenBank/DDBJ databases">
        <title>Description of a new species Pelosinus isolated from the bottom sediments of Lake Baikal.</title>
        <authorList>
            <person name="Zakharyuk A."/>
        </authorList>
    </citation>
    <scope>NUCLEOTIDE SEQUENCE</scope>
    <source>
        <strain evidence="2">Bkl1</strain>
    </source>
</reference>
<evidence type="ECO:0000256" key="1">
    <source>
        <dbReference type="SAM" id="MobiDB-lite"/>
    </source>
</evidence>
<evidence type="ECO:0000313" key="2">
    <source>
        <dbReference type="EMBL" id="MCC5465402.1"/>
    </source>
</evidence>
<feature type="region of interest" description="Disordered" evidence="1">
    <location>
        <begin position="13"/>
        <end position="32"/>
    </location>
</feature>
<comment type="caution">
    <text evidence="2">The sequence shown here is derived from an EMBL/GenBank/DDBJ whole genome shotgun (WGS) entry which is preliminary data.</text>
</comment>
<keyword evidence="3" id="KW-1185">Reference proteome</keyword>
<gene>
    <name evidence="2" type="ORF">LMF89_08515</name>
</gene>
<accession>A0ABS8HR61</accession>
<organism evidence="2 3">
    <name type="scientific">Pelosinus baikalensis</name>
    <dbReference type="NCBI Taxonomy" id="2892015"/>
    <lineage>
        <taxon>Bacteria</taxon>
        <taxon>Bacillati</taxon>
        <taxon>Bacillota</taxon>
        <taxon>Negativicutes</taxon>
        <taxon>Selenomonadales</taxon>
        <taxon>Sporomusaceae</taxon>
        <taxon>Pelosinus</taxon>
    </lineage>
</organism>
<sequence>MVAIKVQRKRKSRRCQRSLTDQREELLPQNQKGSMEINVPIRSMITGQWMDKGDALRDWQEFIFMRQEKIEKKLQDGDLSEYTRLMEQVDQLLEGQSEKVSEAVTELIVSATYMHYNKGFFDGMKIGMVMGNL</sequence>
<protein>
    <submittedName>
        <fullName evidence="2">Uncharacterized protein</fullName>
    </submittedName>
</protein>
<proteinExistence type="predicted"/>